<protein>
    <recommendedName>
        <fullName evidence="4">Protein rds1</fullName>
    </recommendedName>
</protein>
<gene>
    <name evidence="2" type="ORF">C361_01397</name>
</gene>
<feature type="chain" id="PRO_5032315964" description="Protein rds1" evidence="1">
    <location>
        <begin position="19"/>
        <end position="298"/>
    </location>
</feature>
<evidence type="ECO:0000313" key="2">
    <source>
        <dbReference type="EMBL" id="OXG26636.1"/>
    </source>
</evidence>
<accession>A0A854QJF4</accession>
<dbReference type="InterPro" id="IPR009078">
    <property type="entry name" value="Ferritin-like_SF"/>
</dbReference>
<proteinExistence type="predicted"/>
<reference evidence="2 3" key="1">
    <citation type="submission" date="2017-06" db="EMBL/GenBank/DDBJ databases">
        <title>Global population genomics of the pathogenic fungus Cryptococcus neoformans var. grubii.</title>
        <authorList>
            <person name="Cuomo C."/>
            <person name="Litvintseva A."/>
            <person name="Chen Y."/>
            <person name="Young S."/>
            <person name="Zeng Q."/>
            <person name="Chapman S."/>
            <person name="Gujja S."/>
            <person name="Saif S."/>
            <person name="Birren B."/>
        </authorList>
    </citation>
    <scope>NUCLEOTIDE SEQUENCE [LARGE SCALE GENOMIC DNA]</scope>
    <source>
        <strain evidence="2 3">Tu259-1</strain>
    </source>
</reference>
<dbReference type="PANTHER" id="PTHR31694">
    <property type="entry name" value="DESICCATION-LIKE PROTEIN"/>
    <property type="match status" value="1"/>
</dbReference>
<feature type="signal peptide" evidence="1">
    <location>
        <begin position="1"/>
        <end position="18"/>
    </location>
</feature>
<dbReference type="InterPro" id="IPR012347">
    <property type="entry name" value="Ferritin-like"/>
</dbReference>
<sequence length="298" mass="31454">MKYSTIAVAAIGALAVQATPIKRDVYTPTDTDILQYALTLEHLENNFYSTALKNMDTQAFVDAGFPTWVRNRFEQIATHEASHVAVLSDALGTDATQPCEYSFPYTDAKSFTALSQVIENVGVSAYLGAAGFIMDKTYLTVAGSILTTEARHQAWIASAVNKQNPWSGPYDTPLGLSDVYSIAAAFITSCPSSNPTLPVKAFPALTLSCDAAGSTAILNYTGASSSDTLILYSGLTILALPVTDMMVTIPPSLQGIAYAVVSSTSNTTMVDDSNIIAGPAIIDLPFASSASNPNFTGM</sequence>
<dbReference type="SUPFAM" id="SSF47240">
    <property type="entry name" value="Ferritin-like"/>
    <property type="match status" value="1"/>
</dbReference>
<name>A0A854QJF4_CRYNE</name>
<dbReference type="Pfam" id="PF13668">
    <property type="entry name" value="Ferritin_2"/>
    <property type="match status" value="1"/>
</dbReference>
<dbReference type="CDD" id="cd00657">
    <property type="entry name" value="Ferritin_like"/>
    <property type="match status" value="1"/>
</dbReference>
<evidence type="ECO:0000313" key="3">
    <source>
        <dbReference type="Proteomes" id="UP000199727"/>
    </source>
</evidence>
<keyword evidence="1" id="KW-0732">Signal</keyword>
<dbReference type="Gene3D" id="1.20.1260.10">
    <property type="match status" value="1"/>
</dbReference>
<dbReference type="EMBL" id="AMKT01000024">
    <property type="protein sequence ID" value="OXG26636.1"/>
    <property type="molecule type" value="Genomic_DNA"/>
</dbReference>
<evidence type="ECO:0000256" key="1">
    <source>
        <dbReference type="SAM" id="SignalP"/>
    </source>
</evidence>
<dbReference type="InterPro" id="IPR052965">
    <property type="entry name" value="Pigment-catalase-like"/>
</dbReference>
<dbReference type="OrthoDB" id="1001765at2759"/>
<dbReference type="PANTHER" id="PTHR31694:SF26">
    <property type="entry name" value="OS05G0151100 PROTEIN"/>
    <property type="match status" value="1"/>
</dbReference>
<dbReference type="Proteomes" id="UP000199727">
    <property type="component" value="Unassembled WGS sequence"/>
</dbReference>
<organism evidence="2 3">
    <name type="scientific">Cryptococcus neoformans Tu259-1</name>
    <dbReference type="NCBI Taxonomy" id="1230072"/>
    <lineage>
        <taxon>Eukaryota</taxon>
        <taxon>Fungi</taxon>
        <taxon>Dikarya</taxon>
        <taxon>Basidiomycota</taxon>
        <taxon>Agaricomycotina</taxon>
        <taxon>Tremellomycetes</taxon>
        <taxon>Tremellales</taxon>
        <taxon>Cryptococcaceae</taxon>
        <taxon>Cryptococcus</taxon>
        <taxon>Cryptococcus neoformans species complex</taxon>
    </lineage>
</organism>
<dbReference type="AlphaFoldDB" id="A0A854QJF4"/>
<evidence type="ECO:0008006" key="4">
    <source>
        <dbReference type="Google" id="ProtNLM"/>
    </source>
</evidence>
<comment type="caution">
    <text evidence="2">The sequence shown here is derived from an EMBL/GenBank/DDBJ whole genome shotgun (WGS) entry which is preliminary data.</text>
</comment>